<keyword evidence="3" id="KW-1185">Reference proteome</keyword>
<organism evidence="2 3">
    <name type="scientific">Thecamonas trahens ATCC 50062</name>
    <dbReference type="NCBI Taxonomy" id="461836"/>
    <lineage>
        <taxon>Eukaryota</taxon>
        <taxon>Apusozoa</taxon>
        <taxon>Apusomonadida</taxon>
        <taxon>Apusomonadidae</taxon>
        <taxon>Thecamonas</taxon>
    </lineage>
</organism>
<dbReference type="EMBL" id="GL349479">
    <property type="protein sequence ID" value="KNC53148.1"/>
    <property type="molecule type" value="Genomic_DNA"/>
</dbReference>
<feature type="transmembrane region" description="Helical" evidence="1">
    <location>
        <begin position="222"/>
        <end position="243"/>
    </location>
</feature>
<dbReference type="AlphaFoldDB" id="A0A0L0DP13"/>
<accession>A0A0L0DP13</accession>
<evidence type="ECO:0008006" key="4">
    <source>
        <dbReference type="Google" id="ProtNLM"/>
    </source>
</evidence>
<proteinExistence type="predicted"/>
<gene>
    <name evidence="2" type="ORF">AMSG_09225</name>
</gene>
<dbReference type="Proteomes" id="UP000054408">
    <property type="component" value="Unassembled WGS sequence"/>
</dbReference>
<reference evidence="2 3" key="1">
    <citation type="submission" date="2010-05" db="EMBL/GenBank/DDBJ databases">
        <title>The Genome Sequence of Thecamonas trahens ATCC 50062.</title>
        <authorList>
            <consortium name="The Broad Institute Genome Sequencing Platform"/>
            <person name="Russ C."/>
            <person name="Cuomo C."/>
            <person name="Shea T."/>
            <person name="Young S.K."/>
            <person name="Zeng Q."/>
            <person name="Koehrsen M."/>
            <person name="Haas B."/>
            <person name="Borodovsky M."/>
            <person name="Guigo R."/>
            <person name="Alvarado L."/>
            <person name="Berlin A."/>
            <person name="Bochicchio J."/>
            <person name="Borenstein D."/>
            <person name="Chapman S."/>
            <person name="Chen Z."/>
            <person name="Freedman E."/>
            <person name="Gellesch M."/>
            <person name="Goldberg J."/>
            <person name="Griggs A."/>
            <person name="Gujja S."/>
            <person name="Heilman E."/>
            <person name="Heiman D."/>
            <person name="Hepburn T."/>
            <person name="Howarth C."/>
            <person name="Jen D."/>
            <person name="Larson L."/>
            <person name="Mehta T."/>
            <person name="Park D."/>
            <person name="Pearson M."/>
            <person name="Roberts A."/>
            <person name="Saif S."/>
            <person name="Shenoy N."/>
            <person name="Sisk P."/>
            <person name="Stolte C."/>
            <person name="Sykes S."/>
            <person name="Thomson T."/>
            <person name="Walk T."/>
            <person name="White J."/>
            <person name="Yandava C."/>
            <person name="Burger G."/>
            <person name="Gray M.W."/>
            <person name="Holland P.W.H."/>
            <person name="King N."/>
            <person name="Lang F.B.F."/>
            <person name="Roger A.J."/>
            <person name="Ruiz-Trillo I."/>
            <person name="Lander E."/>
            <person name="Nusbaum C."/>
        </authorList>
    </citation>
    <scope>NUCLEOTIDE SEQUENCE [LARGE SCALE GENOMIC DNA]</scope>
    <source>
        <strain evidence="2 3">ATCC 50062</strain>
    </source>
</reference>
<keyword evidence="1" id="KW-0812">Transmembrane</keyword>
<evidence type="ECO:0000313" key="2">
    <source>
        <dbReference type="EMBL" id="KNC53148.1"/>
    </source>
</evidence>
<evidence type="ECO:0000313" key="3">
    <source>
        <dbReference type="Proteomes" id="UP000054408"/>
    </source>
</evidence>
<feature type="transmembrane region" description="Helical" evidence="1">
    <location>
        <begin position="110"/>
        <end position="135"/>
    </location>
</feature>
<feature type="transmembrane region" description="Helical" evidence="1">
    <location>
        <begin position="249"/>
        <end position="266"/>
    </location>
</feature>
<name>A0A0L0DP13_THETB</name>
<feature type="transmembrane region" description="Helical" evidence="1">
    <location>
        <begin position="49"/>
        <end position="66"/>
    </location>
</feature>
<sequence>MAMRVPAAVSVAQYVPTGVPYIEYISAREYELDLRKWLHIAWEVYRANWLNLTGVLVVLLFVVAISRVFGAFVFWYMTNGFMVMILNSIRDGELAIRETRFGDVFTAWSYFFPLLAITAGLFGVALITFSPTIYLLEETSLSWFWDFAIFSLCTLVFFSLLAFVVFAPLILMEHYRDGREGAAPLTRAAARAANEPSELSSNCGFGVISALRCSIMQTRRQFMPVLTGLMACFSVAFSGLFFLGIGVLITFPIGAVMFVIMFREIFGVRETDVRPGNCLFCGCK</sequence>
<dbReference type="RefSeq" id="XP_013754621.1">
    <property type="nucleotide sequence ID" value="XM_013899167.1"/>
</dbReference>
<protein>
    <recommendedName>
        <fullName evidence="4">Transmembrane protein</fullName>
    </recommendedName>
</protein>
<dbReference type="GeneID" id="25567728"/>
<feature type="transmembrane region" description="Helical" evidence="1">
    <location>
        <begin position="147"/>
        <end position="171"/>
    </location>
</feature>
<evidence type="ECO:0000256" key="1">
    <source>
        <dbReference type="SAM" id="Phobius"/>
    </source>
</evidence>
<keyword evidence="1" id="KW-0472">Membrane</keyword>
<keyword evidence="1" id="KW-1133">Transmembrane helix</keyword>